<keyword evidence="2 7" id="KW-0812">Transmembrane</keyword>
<keyword evidence="4 7" id="KW-0472">Membrane</keyword>
<dbReference type="InterPro" id="IPR052337">
    <property type="entry name" value="SAT4-like"/>
</dbReference>
<accession>A0AAJ0FCP9</accession>
<feature type="transmembrane region" description="Helical" evidence="7">
    <location>
        <begin position="61"/>
        <end position="80"/>
    </location>
</feature>
<dbReference type="AlphaFoldDB" id="A0AAJ0FCP9"/>
<evidence type="ECO:0000256" key="1">
    <source>
        <dbReference type="ARBA" id="ARBA00004141"/>
    </source>
</evidence>
<feature type="transmembrane region" description="Helical" evidence="7">
    <location>
        <begin position="254"/>
        <end position="275"/>
    </location>
</feature>
<evidence type="ECO:0000313" key="10">
    <source>
        <dbReference type="Proteomes" id="UP001239445"/>
    </source>
</evidence>
<comment type="subcellular location">
    <subcellularLocation>
        <location evidence="1">Membrane</location>
        <topology evidence="1">Multi-pass membrane protein</topology>
    </subcellularLocation>
</comment>
<feature type="compositionally biased region" description="Polar residues" evidence="6">
    <location>
        <begin position="349"/>
        <end position="364"/>
    </location>
</feature>
<feature type="transmembrane region" description="Helical" evidence="7">
    <location>
        <begin position="220"/>
        <end position="242"/>
    </location>
</feature>
<reference evidence="9" key="1">
    <citation type="submission" date="2023-06" db="EMBL/GenBank/DDBJ databases">
        <title>Genome-scale phylogeny and comparative genomics of the fungal order Sordariales.</title>
        <authorList>
            <consortium name="Lawrence Berkeley National Laboratory"/>
            <person name="Hensen N."/>
            <person name="Bonometti L."/>
            <person name="Westerberg I."/>
            <person name="Brannstrom I.O."/>
            <person name="Guillou S."/>
            <person name="Cros-Aarteil S."/>
            <person name="Calhoun S."/>
            <person name="Haridas S."/>
            <person name="Kuo A."/>
            <person name="Mondo S."/>
            <person name="Pangilinan J."/>
            <person name="Riley R."/>
            <person name="Labutti K."/>
            <person name="Andreopoulos B."/>
            <person name="Lipzen A."/>
            <person name="Chen C."/>
            <person name="Yanf M."/>
            <person name="Daum C."/>
            <person name="Ng V."/>
            <person name="Clum A."/>
            <person name="Steindorff A."/>
            <person name="Ohm R."/>
            <person name="Martin F."/>
            <person name="Silar P."/>
            <person name="Natvig D."/>
            <person name="Lalanne C."/>
            <person name="Gautier V."/>
            <person name="Ament-Velasquez S.L."/>
            <person name="Kruys A."/>
            <person name="Hutchinson M.I."/>
            <person name="Powell A.J."/>
            <person name="Barry K."/>
            <person name="Miller A.N."/>
            <person name="Grigoriev I.V."/>
            <person name="Debuchy R."/>
            <person name="Gladieux P."/>
            <person name="Thoren M.H."/>
            <person name="Johannesson H."/>
        </authorList>
    </citation>
    <scope>NUCLEOTIDE SEQUENCE</scope>
    <source>
        <strain evidence="9">PSN4</strain>
    </source>
</reference>
<feature type="transmembrane region" description="Helical" evidence="7">
    <location>
        <begin position="295"/>
        <end position="313"/>
    </location>
</feature>
<dbReference type="InterPro" id="IPR049326">
    <property type="entry name" value="Rhodopsin_dom_fungi"/>
</dbReference>
<feature type="compositionally biased region" description="Pro residues" evidence="6">
    <location>
        <begin position="32"/>
        <end position="42"/>
    </location>
</feature>
<feature type="transmembrane region" description="Helical" evidence="7">
    <location>
        <begin position="92"/>
        <end position="117"/>
    </location>
</feature>
<protein>
    <recommendedName>
        <fullName evidence="8">Rhodopsin domain-containing protein</fullName>
    </recommendedName>
</protein>
<evidence type="ECO:0000256" key="2">
    <source>
        <dbReference type="ARBA" id="ARBA00022692"/>
    </source>
</evidence>
<dbReference type="Pfam" id="PF20684">
    <property type="entry name" value="Fung_rhodopsin"/>
    <property type="match status" value="1"/>
</dbReference>
<feature type="transmembrane region" description="Helical" evidence="7">
    <location>
        <begin position="169"/>
        <end position="190"/>
    </location>
</feature>
<feature type="region of interest" description="Disordered" evidence="6">
    <location>
        <begin position="349"/>
        <end position="383"/>
    </location>
</feature>
<evidence type="ECO:0000256" key="5">
    <source>
        <dbReference type="ARBA" id="ARBA00038359"/>
    </source>
</evidence>
<evidence type="ECO:0000313" key="9">
    <source>
        <dbReference type="EMBL" id="KAK1756749.1"/>
    </source>
</evidence>
<feature type="region of interest" description="Disordered" evidence="6">
    <location>
        <begin position="15"/>
        <end position="42"/>
    </location>
</feature>
<keyword evidence="3 7" id="KW-1133">Transmembrane helix</keyword>
<feature type="compositionally biased region" description="Low complexity" evidence="6">
    <location>
        <begin position="15"/>
        <end position="24"/>
    </location>
</feature>
<dbReference type="GO" id="GO:0016020">
    <property type="term" value="C:membrane"/>
    <property type="evidence" value="ECO:0007669"/>
    <property type="project" value="UniProtKB-SubCell"/>
</dbReference>
<keyword evidence="10" id="KW-1185">Reference proteome</keyword>
<evidence type="ECO:0000259" key="8">
    <source>
        <dbReference type="Pfam" id="PF20684"/>
    </source>
</evidence>
<dbReference type="EMBL" id="MU839831">
    <property type="protein sequence ID" value="KAK1756749.1"/>
    <property type="molecule type" value="Genomic_DNA"/>
</dbReference>
<organism evidence="9 10">
    <name type="scientific">Echria macrotheca</name>
    <dbReference type="NCBI Taxonomy" id="438768"/>
    <lineage>
        <taxon>Eukaryota</taxon>
        <taxon>Fungi</taxon>
        <taxon>Dikarya</taxon>
        <taxon>Ascomycota</taxon>
        <taxon>Pezizomycotina</taxon>
        <taxon>Sordariomycetes</taxon>
        <taxon>Sordariomycetidae</taxon>
        <taxon>Sordariales</taxon>
        <taxon>Schizotheciaceae</taxon>
        <taxon>Echria</taxon>
    </lineage>
</organism>
<evidence type="ECO:0000256" key="3">
    <source>
        <dbReference type="ARBA" id="ARBA00022989"/>
    </source>
</evidence>
<comment type="similarity">
    <text evidence="5">Belongs to the SAT4 family.</text>
</comment>
<dbReference type="PANTHER" id="PTHR33048">
    <property type="entry name" value="PTH11-LIKE INTEGRAL MEMBRANE PROTEIN (AFU_ORTHOLOGUE AFUA_5G11245)"/>
    <property type="match status" value="1"/>
</dbReference>
<dbReference type="Proteomes" id="UP001239445">
    <property type="component" value="Unassembled WGS sequence"/>
</dbReference>
<feature type="compositionally biased region" description="Low complexity" evidence="6">
    <location>
        <begin position="366"/>
        <end position="382"/>
    </location>
</feature>
<evidence type="ECO:0000256" key="7">
    <source>
        <dbReference type="SAM" id="Phobius"/>
    </source>
</evidence>
<gene>
    <name evidence="9" type="ORF">QBC47DRAFT_443316</name>
</gene>
<feature type="transmembrane region" description="Helical" evidence="7">
    <location>
        <begin position="129"/>
        <end position="149"/>
    </location>
</feature>
<evidence type="ECO:0000256" key="6">
    <source>
        <dbReference type="SAM" id="MobiDB-lite"/>
    </source>
</evidence>
<name>A0AAJ0FCP9_9PEZI</name>
<evidence type="ECO:0000256" key="4">
    <source>
        <dbReference type="ARBA" id="ARBA00023136"/>
    </source>
</evidence>
<sequence length="422" mass="45828">MTSSIFGDILRRAAATGSDPSSSGAGAGGTPPTTPVGGPPVLTPEQIAALPHDTLGPKLNAVVWTLTGVSAIFLALRLYCKTVLSRGLWWDDWILTAAWIAILAESIIISVTVGMGFGHHTWDVPFEDLGPMFKVFSVGGTLSICASVWSKTSFALTILRLTEGWMRKFIWALIISMNVFMGVTGLINYIHCWPLDKLWDFTGAVPGTCWPIEVVVNYDIFSAVYSGVMDIVLALLPWKLLWNLQMQKKEKIGVIFAMSMGVFAGVTSFVKASYLRSIETFDIYDAVDLNYWSNAESTVTIMAASIPILRVLIQDVKKTILSRHHGSSAMMTAGGSDANGSTSFKKSRYMHTSSSQTANNNRTAVRTGTSRSRTSEGTEGSEMNILDKEALAGKGAIVQTSRYSVEFYDSDGKKSGWGRDAV</sequence>
<comment type="caution">
    <text evidence="9">The sequence shown here is derived from an EMBL/GenBank/DDBJ whole genome shotgun (WGS) entry which is preliminary data.</text>
</comment>
<proteinExistence type="inferred from homology"/>
<dbReference type="PANTHER" id="PTHR33048:SF42">
    <property type="entry name" value="INTEGRAL MEMBRANE PROTEIN"/>
    <property type="match status" value="1"/>
</dbReference>
<feature type="domain" description="Rhodopsin" evidence="8">
    <location>
        <begin position="76"/>
        <end position="314"/>
    </location>
</feature>